<protein>
    <submittedName>
        <fullName evidence="1">Uncharacterized protein</fullName>
    </submittedName>
</protein>
<comment type="caution">
    <text evidence="1">The sequence shown here is derived from an EMBL/GenBank/DDBJ whole genome shotgun (WGS) entry which is preliminary data.</text>
</comment>
<evidence type="ECO:0000313" key="1">
    <source>
        <dbReference type="EMBL" id="KAG1773398.1"/>
    </source>
</evidence>
<keyword evidence="2" id="KW-1185">Reference proteome</keyword>
<reference evidence="1" key="1">
    <citation type="journal article" date="2020" name="New Phytol.">
        <title>Comparative genomics reveals dynamic genome evolution in host specialist ectomycorrhizal fungi.</title>
        <authorList>
            <person name="Lofgren L.A."/>
            <person name="Nguyen N.H."/>
            <person name="Vilgalys R."/>
            <person name="Ruytinx J."/>
            <person name="Liao H.L."/>
            <person name="Branco S."/>
            <person name="Kuo A."/>
            <person name="LaButti K."/>
            <person name="Lipzen A."/>
            <person name="Andreopoulos W."/>
            <person name="Pangilinan J."/>
            <person name="Riley R."/>
            <person name="Hundley H."/>
            <person name="Na H."/>
            <person name="Barry K."/>
            <person name="Grigoriev I.V."/>
            <person name="Stajich J.E."/>
            <person name="Kennedy P.G."/>
        </authorList>
    </citation>
    <scope>NUCLEOTIDE SEQUENCE</scope>
    <source>
        <strain evidence="1">DOB743</strain>
    </source>
</reference>
<organism evidence="1 2">
    <name type="scientific">Suillus placidus</name>
    <dbReference type="NCBI Taxonomy" id="48579"/>
    <lineage>
        <taxon>Eukaryota</taxon>
        <taxon>Fungi</taxon>
        <taxon>Dikarya</taxon>
        <taxon>Basidiomycota</taxon>
        <taxon>Agaricomycotina</taxon>
        <taxon>Agaricomycetes</taxon>
        <taxon>Agaricomycetidae</taxon>
        <taxon>Boletales</taxon>
        <taxon>Suillineae</taxon>
        <taxon>Suillaceae</taxon>
        <taxon>Suillus</taxon>
    </lineage>
</organism>
<dbReference type="Proteomes" id="UP000714275">
    <property type="component" value="Unassembled WGS sequence"/>
</dbReference>
<accession>A0A9P6ZNZ4</accession>
<evidence type="ECO:0000313" key="2">
    <source>
        <dbReference type="Proteomes" id="UP000714275"/>
    </source>
</evidence>
<sequence length="278" mass="29599">MSINSDIILTVDTANTSSPSSAEPVNIPSVGDTAWADLADDLDRMKPFSPEDSSDSLPSSLLQVQLPRIIRLELVQDNRINLDNFTSKESSISIYSPQNYDYLALPPGYVAHSPLGLPTTFPSILLPQGHTGPHYFYSPQGHSTLLPGSHIPPYNDYMLHPSFGLSSSMSSVEPQGSLFPGLPGCDTTASVPSAQATPYPSRASSPASTSFIGRSCTPIEEEDEELTSVEPQGGLFLGCDISASVPSAQAGPYLSHTPSFLSTSFFGRSCAPIEEGEE</sequence>
<gene>
    <name evidence="1" type="ORF">EV702DRAFT_1281154</name>
</gene>
<proteinExistence type="predicted"/>
<name>A0A9P6ZNZ4_9AGAM</name>
<dbReference type="OrthoDB" id="2678921at2759"/>
<dbReference type="AlphaFoldDB" id="A0A9P6ZNZ4"/>
<dbReference type="EMBL" id="JABBWD010000048">
    <property type="protein sequence ID" value="KAG1773398.1"/>
    <property type="molecule type" value="Genomic_DNA"/>
</dbReference>